<proteinExistence type="predicted"/>
<protein>
    <submittedName>
        <fullName evidence="2">(spotted green pufferfish) hypothetical protein</fullName>
    </submittedName>
</protein>
<evidence type="ECO:0000256" key="1">
    <source>
        <dbReference type="SAM" id="MobiDB-lite"/>
    </source>
</evidence>
<reference evidence="2" key="1">
    <citation type="journal article" date="2004" name="Nature">
        <title>Genome duplication in the teleost fish Tetraodon nigroviridis reveals the early vertebrate proto-karyotype.</title>
        <authorList>
            <person name="Jaillon O."/>
            <person name="Aury J.-M."/>
            <person name="Brunet F."/>
            <person name="Petit J.-L."/>
            <person name="Stange-Thomann N."/>
            <person name="Mauceli E."/>
            <person name="Bouneau L."/>
            <person name="Fischer C."/>
            <person name="Ozouf-Costaz C."/>
            <person name="Bernot A."/>
            <person name="Nicaud S."/>
            <person name="Jaffe D."/>
            <person name="Fisher S."/>
            <person name="Lutfalla G."/>
            <person name="Dossat C."/>
            <person name="Segurens B."/>
            <person name="Dasilva C."/>
            <person name="Salanoubat M."/>
            <person name="Levy M."/>
            <person name="Boudet N."/>
            <person name="Castellano S."/>
            <person name="Anthouard V."/>
            <person name="Jubin C."/>
            <person name="Castelli V."/>
            <person name="Katinka M."/>
            <person name="Vacherie B."/>
            <person name="Biemont C."/>
            <person name="Skalli Z."/>
            <person name="Cattolico L."/>
            <person name="Poulain J."/>
            <person name="De Berardinis V."/>
            <person name="Cruaud C."/>
            <person name="Duprat S."/>
            <person name="Brottier P."/>
            <person name="Coutanceau J.-P."/>
            <person name="Gouzy J."/>
            <person name="Parra G."/>
            <person name="Lardier G."/>
            <person name="Chapple C."/>
            <person name="McKernan K.J."/>
            <person name="McEwan P."/>
            <person name="Bosak S."/>
            <person name="Kellis M."/>
            <person name="Volff J.-N."/>
            <person name="Guigo R."/>
            <person name="Zody M.C."/>
            <person name="Mesirov J."/>
            <person name="Lindblad-Toh K."/>
            <person name="Birren B."/>
            <person name="Nusbaum C."/>
            <person name="Kahn D."/>
            <person name="Robinson-Rechavi M."/>
            <person name="Laudet V."/>
            <person name="Schachter V."/>
            <person name="Quetier F."/>
            <person name="Saurin W."/>
            <person name="Scarpelli C."/>
            <person name="Wincker P."/>
            <person name="Lander E.S."/>
            <person name="Weissenbach J."/>
            <person name="Roest Crollius H."/>
        </authorList>
    </citation>
    <scope>NUCLEOTIDE SEQUENCE [LARGE SCALE GENOMIC DNA]</scope>
</reference>
<dbReference type="EMBL" id="CAAE01016650">
    <property type="protein sequence ID" value="CAG13581.1"/>
    <property type="molecule type" value="Genomic_DNA"/>
</dbReference>
<name>Q4RDF1_TETNG</name>
<accession>Q4RDF1</accession>
<reference evidence="2" key="2">
    <citation type="submission" date="2004-02" db="EMBL/GenBank/DDBJ databases">
        <authorList>
            <consortium name="Genoscope"/>
            <consortium name="Whitehead Institute Centre for Genome Research"/>
        </authorList>
    </citation>
    <scope>NUCLEOTIDE SEQUENCE</scope>
</reference>
<sequence>AGPGCGARLPAPAGLQRLPAAGGVPEGGSARAGGPCGGLPAAHPAGHPVRLRHRQGCQAAGHHHHSGKKTVRKEEDRMDAERGRRSDG</sequence>
<feature type="compositionally biased region" description="Gly residues" evidence="1">
    <location>
        <begin position="24"/>
        <end position="37"/>
    </location>
</feature>
<gene>
    <name evidence="2" type="ORF">GSTENG00037735001</name>
</gene>
<feature type="non-terminal residue" evidence="2">
    <location>
        <position position="1"/>
    </location>
</feature>
<organism evidence="2">
    <name type="scientific">Tetraodon nigroviridis</name>
    <name type="common">Spotted green pufferfish</name>
    <name type="synonym">Chelonodon nigroviridis</name>
    <dbReference type="NCBI Taxonomy" id="99883"/>
    <lineage>
        <taxon>Eukaryota</taxon>
        <taxon>Metazoa</taxon>
        <taxon>Chordata</taxon>
        <taxon>Craniata</taxon>
        <taxon>Vertebrata</taxon>
        <taxon>Euteleostomi</taxon>
        <taxon>Actinopterygii</taxon>
        <taxon>Neopterygii</taxon>
        <taxon>Teleostei</taxon>
        <taxon>Neoteleostei</taxon>
        <taxon>Acanthomorphata</taxon>
        <taxon>Eupercaria</taxon>
        <taxon>Tetraodontiformes</taxon>
        <taxon>Tetradontoidea</taxon>
        <taxon>Tetraodontidae</taxon>
        <taxon>Tetraodon</taxon>
    </lineage>
</organism>
<dbReference type="KEGG" id="tng:GSTEN00037735G001"/>
<comment type="caution">
    <text evidence="2">The sequence shown here is derived from an EMBL/GenBank/DDBJ whole genome shotgun (WGS) entry which is preliminary data.</text>
</comment>
<feature type="compositionally biased region" description="Basic and acidic residues" evidence="1">
    <location>
        <begin position="72"/>
        <end position="88"/>
    </location>
</feature>
<feature type="compositionally biased region" description="Basic residues" evidence="1">
    <location>
        <begin position="49"/>
        <end position="71"/>
    </location>
</feature>
<evidence type="ECO:0000313" key="2">
    <source>
        <dbReference type="EMBL" id="CAG13581.1"/>
    </source>
</evidence>
<feature type="region of interest" description="Disordered" evidence="1">
    <location>
        <begin position="1"/>
        <end position="88"/>
    </location>
</feature>
<dbReference type="AlphaFoldDB" id="Q4RDF1"/>